<evidence type="ECO:0000259" key="2">
    <source>
        <dbReference type="PROSITE" id="PS50217"/>
    </source>
</evidence>
<dbReference type="InterPro" id="IPR004827">
    <property type="entry name" value="bZIP"/>
</dbReference>
<sequence length="138" mass="15887">MPYSAIIDDWLISELSNAQMKPKLVLPRIAPRPMESMILSSTKRKVEERQDEIAIKRQRNTDAARRSRLKKMIKMESLEKRVQDLESENHGLSTRVAVLESEKAGLESKDHSLEERIRALENQLAEAHKALTTNINKQ</sequence>
<dbReference type="Gene3D" id="3.30.160.60">
    <property type="entry name" value="Classic Zinc Finger"/>
    <property type="match status" value="1"/>
</dbReference>
<dbReference type="SUPFAM" id="SSF57959">
    <property type="entry name" value="Leucine zipper domain"/>
    <property type="match status" value="1"/>
</dbReference>
<feature type="coiled-coil region" evidence="1">
    <location>
        <begin position="68"/>
        <end position="130"/>
    </location>
</feature>
<dbReference type="OrthoDB" id="2257100at2759"/>
<evidence type="ECO:0000256" key="1">
    <source>
        <dbReference type="SAM" id="Coils"/>
    </source>
</evidence>
<name>A0A9P6Y009_RHIOR</name>
<dbReference type="GO" id="GO:0003700">
    <property type="term" value="F:DNA-binding transcription factor activity"/>
    <property type="evidence" value="ECO:0007669"/>
    <property type="project" value="InterPro"/>
</dbReference>
<accession>A0A9P6Y009</accession>
<dbReference type="PROSITE" id="PS00036">
    <property type="entry name" value="BZIP_BASIC"/>
    <property type="match status" value="1"/>
</dbReference>
<feature type="domain" description="BZIP" evidence="2">
    <location>
        <begin position="56"/>
        <end position="113"/>
    </location>
</feature>
<dbReference type="Pfam" id="PF07716">
    <property type="entry name" value="bZIP_2"/>
    <property type="match status" value="1"/>
</dbReference>
<dbReference type="InterPro" id="IPR046347">
    <property type="entry name" value="bZIP_sf"/>
</dbReference>
<evidence type="ECO:0000313" key="3">
    <source>
        <dbReference type="EMBL" id="KAG1535999.1"/>
    </source>
</evidence>
<dbReference type="CDD" id="cd12193">
    <property type="entry name" value="bZIP_GCN4"/>
    <property type="match status" value="1"/>
</dbReference>
<dbReference type="AlphaFoldDB" id="A0A9P6Y009"/>
<dbReference type="EMBL" id="JAANIT010002589">
    <property type="protein sequence ID" value="KAG1535999.1"/>
    <property type="molecule type" value="Genomic_DNA"/>
</dbReference>
<organism evidence="3 4">
    <name type="scientific">Rhizopus oryzae</name>
    <name type="common">Mucormycosis agent</name>
    <name type="synonym">Rhizopus arrhizus var. delemar</name>
    <dbReference type="NCBI Taxonomy" id="64495"/>
    <lineage>
        <taxon>Eukaryota</taxon>
        <taxon>Fungi</taxon>
        <taxon>Fungi incertae sedis</taxon>
        <taxon>Mucoromycota</taxon>
        <taxon>Mucoromycotina</taxon>
        <taxon>Mucoromycetes</taxon>
        <taxon>Mucorales</taxon>
        <taxon>Mucorineae</taxon>
        <taxon>Rhizopodaceae</taxon>
        <taxon>Rhizopus</taxon>
    </lineage>
</organism>
<evidence type="ECO:0000313" key="4">
    <source>
        <dbReference type="Proteomes" id="UP000717996"/>
    </source>
</evidence>
<gene>
    <name evidence="3" type="ORF">G6F51_011212</name>
</gene>
<protein>
    <recommendedName>
        <fullName evidence="2">BZIP domain-containing protein</fullName>
    </recommendedName>
</protein>
<dbReference type="Proteomes" id="UP000717996">
    <property type="component" value="Unassembled WGS sequence"/>
</dbReference>
<reference evidence="3" key="1">
    <citation type="journal article" date="2020" name="Microb. Genom.">
        <title>Genetic diversity of clinical and environmental Mucorales isolates obtained from an investigation of mucormycosis cases among solid organ transplant recipients.</title>
        <authorList>
            <person name="Nguyen M.H."/>
            <person name="Kaul D."/>
            <person name="Muto C."/>
            <person name="Cheng S.J."/>
            <person name="Richter R.A."/>
            <person name="Bruno V.M."/>
            <person name="Liu G."/>
            <person name="Beyhan S."/>
            <person name="Sundermann A.J."/>
            <person name="Mounaud S."/>
            <person name="Pasculle A.W."/>
            <person name="Nierman W.C."/>
            <person name="Driscoll E."/>
            <person name="Cumbie R."/>
            <person name="Clancy C.J."/>
            <person name="Dupont C.L."/>
        </authorList>
    </citation>
    <scope>NUCLEOTIDE SEQUENCE</scope>
    <source>
        <strain evidence="3">GL16</strain>
    </source>
</reference>
<proteinExistence type="predicted"/>
<keyword evidence="1" id="KW-0175">Coiled coil</keyword>
<comment type="caution">
    <text evidence="3">The sequence shown here is derived from an EMBL/GenBank/DDBJ whole genome shotgun (WGS) entry which is preliminary data.</text>
</comment>
<dbReference type="PROSITE" id="PS50217">
    <property type="entry name" value="BZIP"/>
    <property type="match status" value="1"/>
</dbReference>
<dbReference type="SMART" id="SM00338">
    <property type="entry name" value="BRLZ"/>
    <property type="match status" value="1"/>
</dbReference>